<dbReference type="InterPro" id="IPR048846">
    <property type="entry name" value="PaaX-like_central"/>
</dbReference>
<reference evidence="3" key="1">
    <citation type="submission" date="2017-09" db="EMBL/GenBank/DDBJ databases">
        <title>Depth-based differentiation of microbial function through sediment-hosted aquifers and enrichment of novel symbionts in the deep terrestrial subsurface.</title>
        <authorList>
            <person name="Probst A.J."/>
            <person name="Ladd B."/>
            <person name="Jarett J.K."/>
            <person name="Geller-Mcgrath D.E."/>
            <person name="Sieber C.M.K."/>
            <person name="Emerson J.B."/>
            <person name="Anantharaman K."/>
            <person name="Thomas B.C."/>
            <person name="Malmstrom R."/>
            <person name="Stieglmeier M."/>
            <person name="Klingl A."/>
            <person name="Woyke T."/>
            <person name="Ryan C.M."/>
            <person name="Banfield J.F."/>
        </authorList>
    </citation>
    <scope>NUCLEOTIDE SEQUENCE [LARGE SCALE GENOMIC DNA]</scope>
</reference>
<comment type="caution">
    <text evidence="2">The sequence shown here is derived from an EMBL/GenBank/DDBJ whole genome shotgun (WGS) entry which is preliminary data.</text>
</comment>
<feature type="domain" description="Transcriptional repressor PaaX-like central Cas2-like" evidence="1">
    <location>
        <begin position="120"/>
        <end position="196"/>
    </location>
</feature>
<dbReference type="AlphaFoldDB" id="A0A2M6YVH1"/>
<dbReference type="SUPFAM" id="SSF143430">
    <property type="entry name" value="TTP0101/SSO1404-like"/>
    <property type="match status" value="1"/>
</dbReference>
<evidence type="ECO:0000313" key="2">
    <source>
        <dbReference type="EMBL" id="PIU37507.1"/>
    </source>
</evidence>
<dbReference type="EMBL" id="PEWY01000013">
    <property type="protein sequence ID" value="PIU37507.1"/>
    <property type="molecule type" value="Genomic_DNA"/>
</dbReference>
<evidence type="ECO:0000313" key="3">
    <source>
        <dbReference type="Proteomes" id="UP000230184"/>
    </source>
</evidence>
<accession>A0A2M6YVH1</accession>
<sequence length="206" mass="24879">MSVEKKHSHRHLFEYGKLTKAVLSHIVDSILVGYSSIENRRGGLSFTKIFETVDYLLKVIKNKKKKERKILRVLQSLEKEEIIDLIEKDGEVIVKLKNKNHPKIIKYSIKNLLNFKIREKKWQKKWFFVFFDVPEIQHNKRDYLRKFLKDLGFYCYQQSVYVFPFECKKEVFLIKKIVESAKYMKYIVAEEIEDEEKIKKYFGIKD</sequence>
<dbReference type="Pfam" id="PF20803">
    <property type="entry name" value="PaaX_M"/>
    <property type="match status" value="1"/>
</dbReference>
<dbReference type="Gene3D" id="3.30.70.2650">
    <property type="match status" value="1"/>
</dbReference>
<dbReference type="Proteomes" id="UP000230184">
    <property type="component" value="Unassembled WGS sequence"/>
</dbReference>
<evidence type="ECO:0000259" key="1">
    <source>
        <dbReference type="Pfam" id="PF20803"/>
    </source>
</evidence>
<organism evidence="2 3">
    <name type="scientific">Candidatus Roizmanbacteria bacterium CG07_land_8_20_14_0_80_34_15</name>
    <dbReference type="NCBI Taxonomy" id="1974849"/>
    <lineage>
        <taxon>Bacteria</taxon>
        <taxon>Candidatus Roizmaniibacteriota</taxon>
    </lineage>
</organism>
<protein>
    <recommendedName>
        <fullName evidence="1">Transcriptional repressor PaaX-like central Cas2-like domain-containing protein</fullName>
    </recommendedName>
</protein>
<gene>
    <name evidence="2" type="ORF">COT02_00565</name>
</gene>
<proteinExistence type="predicted"/>
<name>A0A2M6YVH1_9BACT</name>